<dbReference type="PANTHER" id="PTHR48111:SF35">
    <property type="entry name" value="TRANSCRIPTIONAL REGULATORY PROTEIN QSEB"/>
    <property type="match status" value="1"/>
</dbReference>
<dbReference type="GO" id="GO:0006355">
    <property type="term" value="P:regulation of DNA-templated transcription"/>
    <property type="evidence" value="ECO:0007669"/>
    <property type="project" value="InterPro"/>
</dbReference>
<comment type="subcellular location">
    <subcellularLocation>
        <location evidence="1">Cytoplasm</location>
    </subcellularLocation>
</comment>
<name>A0A0K6ITD7_9PROT</name>
<dbReference type="InterPro" id="IPR001867">
    <property type="entry name" value="OmpR/PhoB-type_DNA-bd"/>
</dbReference>
<dbReference type="SUPFAM" id="SSF52172">
    <property type="entry name" value="CheY-like"/>
    <property type="match status" value="1"/>
</dbReference>
<evidence type="ECO:0000256" key="9">
    <source>
        <dbReference type="PROSITE-ProRule" id="PRU01091"/>
    </source>
</evidence>
<evidence type="ECO:0000256" key="2">
    <source>
        <dbReference type="ARBA" id="ARBA00022490"/>
    </source>
</evidence>
<accession>A0A0K6ITD7</accession>
<dbReference type="GO" id="GO:0005829">
    <property type="term" value="C:cytosol"/>
    <property type="evidence" value="ECO:0007669"/>
    <property type="project" value="TreeGrafter"/>
</dbReference>
<keyword evidence="2" id="KW-0963">Cytoplasm</keyword>
<dbReference type="GO" id="GO:0032993">
    <property type="term" value="C:protein-DNA complex"/>
    <property type="evidence" value="ECO:0007669"/>
    <property type="project" value="TreeGrafter"/>
</dbReference>
<evidence type="ECO:0000259" key="10">
    <source>
        <dbReference type="PROSITE" id="PS50110"/>
    </source>
</evidence>
<organism evidence="12 13">
    <name type="scientific">Tepidiphilus thermophilus</name>
    <dbReference type="NCBI Taxonomy" id="876478"/>
    <lineage>
        <taxon>Bacteria</taxon>
        <taxon>Pseudomonadati</taxon>
        <taxon>Pseudomonadota</taxon>
        <taxon>Hydrogenophilia</taxon>
        <taxon>Hydrogenophilales</taxon>
        <taxon>Hydrogenophilaceae</taxon>
        <taxon>Tepidiphilus</taxon>
    </lineage>
</organism>
<gene>
    <name evidence="12" type="ORF">Ga0061068_103119</name>
</gene>
<proteinExistence type="predicted"/>
<evidence type="ECO:0000256" key="1">
    <source>
        <dbReference type="ARBA" id="ARBA00004496"/>
    </source>
</evidence>
<dbReference type="Pfam" id="PF00072">
    <property type="entry name" value="Response_reg"/>
    <property type="match status" value="1"/>
</dbReference>
<feature type="DNA-binding region" description="OmpR/PhoB-type" evidence="9">
    <location>
        <begin position="124"/>
        <end position="218"/>
    </location>
</feature>
<protein>
    <submittedName>
        <fullName evidence="12">DNA-binding response regulator, OmpR family, contains REC and winged-helix (WHTH) domain</fullName>
    </submittedName>
</protein>
<dbReference type="InterPro" id="IPR036388">
    <property type="entry name" value="WH-like_DNA-bd_sf"/>
</dbReference>
<dbReference type="Gene3D" id="6.10.250.690">
    <property type="match status" value="1"/>
</dbReference>
<evidence type="ECO:0000313" key="12">
    <source>
        <dbReference type="EMBL" id="CUB06375.1"/>
    </source>
</evidence>
<dbReference type="OrthoDB" id="5297525at2"/>
<dbReference type="PROSITE" id="PS51755">
    <property type="entry name" value="OMPR_PHOB"/>
    <property type="match status" value="1"/>
</dbReference>
<evidence type="ECO:0000256" key="6">
    <source>
        <dbReference type="ARBA" id="ARBA00023125"/>
    </source>
</evidence>
<dbReference type="InterPro" id="IPR001789">
    <property type="entry name" value="Sig_transdc_resp-reg_receiver"/>
</dbReference>
<evidence type="ECO:0000259" key="11">
    <source>
        <dbReference type="PROSITE" id="PS51755"/>
    </source>
</evidence>
<feature type="domain" description="Response regulatory" evidence="10">
    <location>
        <begin position="2"/>
        <end position="116"/>
    </location>
</feature>
<feature type="domain" description="OmpR/PhoB-type" evidence="11">
    <location>
        <begin position="124"/>
        <end position="218"/>
    </location>
</feature>
<dbReference type="AlphaFoldDB" id="A0A0K6ITD7"/>
<keyword evidence="13" id="KW-1185">Reference proteome</keyword>
<dbReference type="InterPro" id="IPR039420">
    <property type="entry name" value="WalR-like"/>
</dbReference>
<dbReference type="GO" id="GO:0000976">
    <property type="term" value="F:transcription cis-regulatory region binding"/>
    <property type="evidence" value="ECO:0007669"/>
    <property type="project" value="TreeGrafter"/>
</dbReference>
<dbReference type="CDD" id="cd00383">
    <property type="entry name" value="trans_reg_C"/>
    <property type="match status" value="1"/>
</dbReference>
<keyword evidence="3 8" id="KW-0597">Phosphoprotein</keyword>
<evidence type="ECO:0000256" key="5">
    <source>
        <dbReference type="ARBA" id="ARBA00023015"/>
    </source>
</evidence>
<feature type="modified residue" description="4-aspartylphosphate" evidence="8">
    <location>
        <position position="51"/>
    </location>
</feature>
<dbReference type="EMBL" id="CYHH01000003">
    <property type="protein sequence ID" value="CUB06375.1"/>
    <property type="molecule type" value="Genomic_DNA"/>
</dbReference>
<dbReference type="InterPro" id="IPR011006">
    <property type="entry name" value="CheY-like_superfamily"/>
</dbReference>
<evidence type="ECO:0000313" key="13">
    <source>
        <dbReference type="Proteomes" id="UP000182108"/>
    </source>
</evidence>
<dbReference type="SMART" id="SM00448">
    <property type="entry name" value="REC"/>
    <property type="match status" value="1"/>
</dbReference>
<dbReference type="GO" id="GO:0000156">
    <property type="term" value="F:phosphorelay response regulator activity"/>
    <property type="evidence" value="ECO:0007669"/>
    <property type="project" value="TreeGrafter"/>
</dbReference>
<sequence length="225" mass="24735">MRVLLVEDDALLGAGLERGLEALGMNVAWAREAASAFRLLQSEPFDAVVLDLGLPQEDGMHALRRWRAEGLVLPVLILTARDALSERIAGLDEGADDYVVKPAPLEEIAARLRALVRRGEGRARSFIDLGRLRLDTAGHAVWFDGAPVELSAMEYRLLERLARNPGRVFTKIQLEQALYEAEEAPDSNVLQVLIHHLRRKIDPAIIDTIRGLGYRLGPAAQGAAP</sequence>
<dbReference type="CDD" id="cd17624">
    <property type="entry name" value="REC_OmpR_PmrA-like"/>
    <property type="match status" value="1"/>
</dbReference>
<dbReference type="PROSITE" id="PS50110">
    <property type="entry name" value="RESPONSE_REGULATORY"/>
    <property type="match status" value="1"/>
</dbReference>
<evidence type="ECO:0000256" key="8">
    <source>
        <dbReference type="PROSITE-ProRule" id="PRU00169"/>
    </source>
</evidence>
<reference evidence="13" key="1">
    <citation type="submission" date="2015-08" db="EMBL/GenBank/DDBJ databases">
        <authorList>
            <person name="Babu N.S."/>
            <person name="Beckwith C.J."/>
            <person name="Beseler K.G."/>
            <person name="Brison A."/>
            <person name="Carone J.V."/>
            <person name="Caskin T.P."/>
            <person name="Diamond M."/>
            <person name="Durham M.E."/>
            <person name="Foxe J.M."/>
            <person name="Go M."/>
            <person name="Henderson B.A."/>
            <person name="Jones I.B."/>
            <person name="McGettigan J.A."/>
            <person name="Micheletti S.J."/>
            <person name="Nasrallah M.E."/>
            <person name="Ortiz D."/>
            <person name="Piller C.R."/>
            <person name="Privatt S.R."/>
            <person name="Schneider S.L."/>
            <person name="Sharp S."/>
            <person name="Smith T.C."/>
            <person name="Stanton J.D."/>
            <person name="Ullery H.E."/>
            <person name="Wilson R.J."/>
            <person name="Serrano M.G."/>
            <person name="Buck G."/>
            <person name="Lee V."/>
            <person name="Wang Y."/>
            <person name="Carvalho R."/>
            <person name="Voegtly L."/>
            <person name="Shi R."/>
            <person name="Duckworth R."/>
            <person name="Johnson A."/>
            <person name="Loviza R."/>
            <person name="Walstead R."/>
            <person name="Shah Z."/>
            <person name="Kiflezghi M."/>
            <person name="Wade K."/>
            <person name="Ball S.L."/>
            <person name="Bradley K.W."/>
            <person name="Asai D.J."/>
            <person name="Bowman C.A."/>
            <person name="Russell D.A."/>
            <person name="Pope W.H."/>
            <person name="Jacobs-Sera D."/>
            <person name="Hendrix R.W."/>
            <person name="Hatfull G.F."/>
        </authorList>
    </citation>
    <scope>NUCLEOTIDE SEQUENCE [LARGE SCALE GENOMIC DNA]</scope>
    <source>
        <strain evidence="13">JCM 19170</strain>
    </source>
</reference>
<keyword evidence="4" id="KW-0902">Two-component regulatory system</keyword>
<dbReference type="Gene3D" id="1.10.10.10">
    <property type="entry name" value="Winged helix-like DNA-binding domain superfamily/Winged helix DNA-binding domain"/>
    <property type="match status" value="1"/>
</dbReference>
<evidence type="ECO:0000256" key="7">
    <source>
        <dbReference type="ARBA" id="ARBA00023163"/>
    </source>
</evidence>
<evidence type="ECO:0000256" key="3">
    <source>
        <dbReference type="ARBA" id="ARBA00022553"/>
    </source>
</evidence>
<evidence type="ECO:0000256" key="4">
    <source>
        <dbReference type="ARBA" id="ARBA00023012"/>
    </source>
</evidence>
<dbReference type="PANTHER" id="PTHR48111">
    <property type="entry name" value="REGULATOR OF RPOS"/>
    <property type="match status" value="1"/>
</dbReference>
<dbReference type="FunFam" id="3.40.50.2300:FF:000002">
    <property type="entry name" value="DNA-binding response regulator PhoP"/>
    <property type="match status" value="1"/>
</dbReference>
<keyword evidence="5" id="KW-0805">Transcription regulation</keyword>
<dbReference type="Gene3D" id="3.40.50.2300">
    <property type="match status" value="1"/>
</dbReference>
<keyword evidence="7" id="KW-0804">Transcription</keyword>
<dbReference type="SMART" id="SM00862">
    <property type="entry name" value="Trans_reg_C"/>
    <property type="match status" value="1"/>
</dbReference>
<dbReference type="Proteomes" id="UP000182108">
    <property type="component" value="Unassembled WGS sequence"/>
</dbReference>
<dbReference type="Pfam" id="PF00486">
    <property type="entry name" value="Trans_reg_C"/>
    <property type="match status" value="1"/>
</dbReference>
<dbReference type="RefSeq" id="WP_055423086.1">
    <property type="nucleotide sequence ID" value="NZ_CYHH01000003.1"/>
</dbReference>
<keyword evidence="6 9" id="KW-0238">DNA-binding</keyword>